<reference evidence="2 3" key="1">
    <citation type="journal article" date="2012" name="Genet. Mol. Biol.">
        <title>Analysis of 16S rRNA and mxaF genes revealing insights into Methylobacterium niche-specific plant association.</title>
        <authorList>
            <person name="Dourado M.N."/>
            <person name="Andreote F.D."/>
            <person name="Dini-Andreote F."/>
            <person name="Conti R."/>
            <person name="Araujo J.M."/>
            <person name="Araujo W.L."/>
        </authorList>
    </citation>
    <scope>NUCLEOTIDE SEQUENCE [LARGE SCALE GENOMIC DNA]</scope>
    <source>
        <strain evidence="2 3">SR1.6/6</strain>
    </source>
</reference>
<evidence type="ECO:0000313" key="2">
    <source>
        <dbReference type="EMBL" id="QGY03787.1"/>
    </source>
</evidence>
<dbReference type="AlphaFoldDB" id="A0A6B9FN22"/>
<evidence type="ECO:0000259" key="1">
    <source>
        <dbReference type="SMART" id="SM00421"/>
    </source>
</evidence>
<dbReference type="GO" id="GO:0006355">
    <property type="term" value="P:regulation of DNA-templated transcription"/>
    <property type="evidence" value="ECO:0007669"/>
    <property type="project" value="InterPro"/>
</dbReference>
<dbReference type="OrthoDB" id="6697591at2"/>
<dbReference type="InterPro" id="IPR016032">
    <property type="entry name" value="Sig_transdc_resp-reg_C-effctor"/>
</dbReference>
<feature type="domain" description="HTH luxR-type" evidence="1">
    <location>
        <begin position="297"/>
        <end position="354"/>
    </location>
</feature>
<organism evidence="2 3">
    <name type="scientific">Methylobacterium mesophilicum SR1.6/6</name>
    <dbReference type="NCBI Taxonomy" id="908290"/>
    <lineage>
        <taxon>Bacteria</taxon>
        <taxon>Pseudomonadati</taxon>
        <taxon>Pseudomonadota</taxon>
        <taxon>Alphaproteobacteria</taxon>
        <taxon>Hyphomicrobiales</taxon>
        <taxon>Methylobacteriaceae</taxon>
        <taxon>Methylobacterium</taxon>
    </lineage>
</organism>
<dbReference type="SUPFAM" id="SSF46894">
    <property type="entry name" value="C-terminal effector domain of the bipartite response regulators"/>
    <property type="match status" value="1"/>
</dbReference>
<protein>
    <submittedName>
        <fullName evidence="2">Helix-turn-helix transcriptional regulator</fullName>
    </submittedName>
</protein>
<dbReference type="KEGG" id="mmes:MMSR116_19225"/>
<dbReference type="SMART" id="SM00421">
    <property type="entry name" value="HTH_LUXR"/>
    <property type="match status" value="1"/>
</dbReference>
<dbReference type="EMBL" id="CP043538">
    <property type="protein sequence ID" value="QGY03787.1"/>
    <property type="molecule type" value="Genomic_DNA"/>
</dbReference>
<gene>
    <name evidence="2" type="ORF">MMSR116_19225</name>
</gene>
<dbReference type="GO" id="GO:0003677">
    <property type="term" value="F:DNA binding"/>
    <property type="evidence" value="ECO:0007669"/>
    <property type="project" value="InterPro"/>
</dbReference>
<dbReference type="InterPro" id="IPR036388">
    <property type="entry name" value="WH-like_DNA-bd_sf"/>
</dbReference>
<dbReference type="InterPro" id="IPR000792">
    <property type="entry name" value="Tscrpt_reg_LuxR_C"/>
</dbReference>
<reference evidence="2 3" key="2">
    <citation type="journal article" date="2013" name="Genome Announc.">
        <title>Draft Genome Sequence of Methylobacterium mesophilicum Strain SR1.6/6, Isolated from Citrus sinensis.</title>
        <authorList>
            <person name="Marinho Almeida D."/>
            <person name="Dini-Andreote F."/>
            <person name="Camargo Neves A.A."/>
            <person name="Juca Ramos R.T."/>
            <person name="Andreote F.D."/>
            <person name="Carneiro A.R."/>
            <person name="Oliveira de Souza Lima A."/>
            <person name="Caracciolo Gomes de Sa P.H."/>
            <person name="Ribeiro Barbosa M.S."/>
            <person name="Araujo W.L."/>
            <person name="Silva A."/>
        </authorList>
    </citation>
    <scope>NUCLEOTIDE SEQUENCE [LARGE SCALE GENOMIC DNA]</scope>
    <source>
        <strain evidence="2 3">SR1.6/6</strain>
    </source>
</reference>
<name>A0A6B9FN22_9HYPH</name>
<dbReference type="RefSeq" id="WP_010686977.1">
    <property type="nucleotide sequence ID" value="NZ_CP043538.1"/>
</dbReference>
<sequence>MADPPADLVDRIYEAAVLPEFWPAVLADLARFGGADAGVLFTSDLDGFRFVATADFAESVDAYIADGWLTRTDRTARLLAKRHAGFVTDLDVYTPEEFAREPVFREFFNPRGFGMGAASVVTVPTGDQVIFDVERALARGPIPRDAVARLDGVRPHLARAATMSARLHLRTVRAAAEALEAVGLPAAILGRRGRTLAMNRSCEELLRNQILDGARLALVDPAADRLLARALAELPVAASAGPRSIPLAARDGRPPTILHLLPIRGAAADLFAAAEAIAVFTPLVARHVPGLSVLEGLFDLTAAEARVARGIAAGSTVADLSAAFGTSSATVRSQLKAVMSKTGTARQAELVQLLAGAALPDR</sequence>
<dbReference type="Proteomes" id="UP000012488">
    <property type="component" value="Chromosome"/>
</dbReference>
<proteinExistence type="predicted"/>
<dbReference type="Gene3D" id="1.10.10.10">
    <property type="entry name" value="Winged helix-like DNA-binding domain superfamily/Winged helix DNA-binding domain"/>
    <property type="match status" value="1"/>
</dbReference>
<evidence type="ECO:0000313" key="3">
    <source>
        <dbReference type="Proteomes" id="UP000012488"/>
    </source>
</evidence>
<accession>A0A6B9FN22</accession>